<dbReference type="RefSeq" id="WP_037288057.1">
    <property type="nucleotide sequence ID" value="NZ_JEOB01000003.1"/>
</dbReference>
<keyword evidence="2" id="KW-0812">Transmembrane</keyword>
<dbReference type="EMBL" id="JEOB01000004">
    <property type="protein sequence ID" value="EXM38738.1"/>
    <property type="molecule type" value="Genomic_DNA"/>
</dbReference>
<evidence type="ECO:0000313" key="3">
    <source>
        <dbReference type="EMBL" id="EXM38738.1"/>
    </source>
</evidence>
<evidence type="ECO:0000313" key="4">
    <source>
        <dbReference type="EMBL" id="EXM39125.1"/>
    </source>
</evidence>
<proteinExistence type="predicted"/>
<feature type="transmembrane region" description="Helical" evidence="2">
    <location>
        <begin position="39"/>
        <end position="59"/>
    </location>
</feature>
<dbReference type="AlphaFoldDB" id="A0A011WQ45"/>
<dbReference type="Proteomes" id="UP000021369">
    <property type="component" value="Unassembled WGS sequence"/>
</dbReference>
<name>A0A011WQ45_RUMAL</name>
<evidence type="ECO:0000256" key="1">
    <source>
        <dbReference type="SAM" id="MobiDB-lite"/>
    </source>
</evidence>
<evidence type="ECO:0000256" key="2">
    <source>
        <dbReference type="SAM" id="Phobius"/>
    </source>
</evidence>
<dbReference type="EMBL" id="JEOB01000003">
    <property type="protein sequence ID" value="EXM39125.1"/>
    <property type="molecule type" value="Genomic_DNA"/>
</dbReference>
<organism evidence="4 5">
    <name type="scientific">Ruminococcus albus SY3</name>
    <dbReference type="NCBI Taxonomy" id="1341156"/>
    <lineage>
        <taxon>Bacteria</taxon>
        <taxon>Bacillati</taxon>
        <taxon>Bacillota</taxon>
        <taxon>Clostridia</taxon>
        <taxon>Eubacteriales</taxon>
        <taxon>Oscillospiraceae</taxon>
        <taxon>Ruminococcus</taxon>
    </lineage>
</organism>
<sequence>MKQMRFLDNVRTPEDWQRRALKMAEAEGLKPKLKKWQSAGIVAVTAAAVIGMAVMPMFYGMKENNAPVESTAQEVYDRPVEVKDVKDKDKYTDSSEDNEGVRKMNGMYGHTESVTVLECVRSEDTDGILLVGARRSYQTGNFLFCTTLPTDGDALSGSTELPKFGDQLVLGFDTLYGEDWLDADYTMVLDERDYVAVQNKGTLYCKGYAVVGKSDDEFFNGILSSSQAAAGATEYSIDDRVRKFVIGSYCNITHIKPKIKGGIKRSGEDTGLETHMMTTIFDEDFISGGVVSQLYVMRIEKTNGGKLSAVSTFDSLEKTCSLEIDGRKGSLKTKCDTDIDILNVRVVEDAVNENTAYLLINAVDKERTGDIRGNLKIDIVLDEVKEQEKVAPHEPVCIKTQHTEVEDGAYDFSVVPSEDVEVWHSTADGLKGTQFVYTFELTGDIYADKGDINTEYDVHYPNRLRFTAGGKIYIADAPEGYDISLHKVGSSADGKITLKIMLAQDELTNEPKDDMVISFSTDDGSSGCKVVFTNEKTETYKGIRMTGLERY</sequence>
<dbReference type="OrthoDB" id="1816221at2"/>
<accession>A0A011WQ45</accession>
<feature type="region of interest" description="Disordered" evidence="1">
    <location>
        <begin position="86"/>
        <end position="105"/>
    </location>
</feature>
<evidence type="ECO:0000313" key="5">
    <source>
        <dbReference type="Proteomes" id="UP000021369"/>
    </source>
</evidence>
<protein>
    <submittedName>
        <fullName evidence="4">Uncharacterized protein</fullName>
    </submittedName>
</protein>
<reference evidence="4 5" key="1">
    <citation type="submission" date="2013-06" db="EMBL/GenBank/DDBJ databases">
        <title>Rumen cellulosomics: divergent fiber-degrading strategies revealed by comparative genome-wide analysis of six Ruminococcal strains.</title>
        <authorList>
            <person name="Dassa B."/>
            <person name="Borovok I."/>
            <person name="Lamed R."/>
            <person name="Flint H."/>
            <person name="Yeoman C.J."/>
            <person name="White B."/>
            <person name="Bayer E.A."/>
        </authorList>
    </citation>
    <scope>NUCLEOTIDE SEQUENCE [LARGE SCALE GENOMIC DNA]</scope>
    <source>
        <strain evidence="4 5">SY3</strain>
    </source>
</reference>
<dbReference type="PATRIC" id="fig|1341156.4.peg.2108"/>
<keyword evidence="2" id="KW-1133">Transmembrane helix</keyword>
<keyword evidence="2" id="KW-0472">Membrane</keyword>
<keyword evidence="5" id="KW-1185">Reference proteome</keyword>
<gene>
    <name evidence="4" type="ORF">RASY3_10815</name>
    <name evidence="3" type="ORF">RASY3_19505</name>
</gene>
<comment type="caution">
    <text evidence="4">The sequence shown here is derived from an EMBL/GenBank/DDBJ whole genome shotgun (WGS) entry which is preliminary data.</text>
</comment>